<dbReference type="AlphaFoldDB" id="A0A932MMR5"/>
<evidence type="ECO:0000256" key="1">
    <source>
        <dbReference type="SAM" id="MobiDB-lite"/>
    </source>
</evidence>
<proteinExistence type="predicted"/>
<reference evidence="2" key="1">
    <citation type="submission" date="2020-07" db="EMBL/GenBank/DDBJ databases">
        <title>Huge and variable diversity of episymbiotic CPR bacteria and DPANN archaea in groundwater ecosystems.</title>
        <authorList>
            <person name="He C.Y."/>
            <person name="Keren R."/>
            <person name="Whittaker M."/>
            <person name="Farag I.F."/>
            <person name="Doudna J."/>
            <person name="Cate J.H.D."/>
            <person name="Banfield J.F."/>
        </authorList>
    </citation>
    <scope>NUCLEOTIDE SEQUENCE</scope>
    <source>
        <strain evidence="2">NC_groundwater_763_Ag_S-0.2um_68_21</strain>
    </source>
</reference>
<gene>
    <name evidence="2" type="ORF">HYZ11_13295</name>
</gene>
<sequence length="131" mass="14748">MGLTEEMIDEGIENYRESEKFTEAEKLALRYSELMATDPGAIDQEFYEALREHYTEEEIVELGVFIGFNVGYHTFFGTLDFYPMFSPDGRLVSQEESRRIYGEKPVSHLRGPLARAQAMGQGAGGRPAGKA</sequence>
<comment type="caution">
    <text evidence="2">The sequence shown here is derived from an EMBL/GenBank/DDBJ whole genome shotgun (WGS) entry which is preliminary data.</text>
</comment>
<protein>
    <submittedName>
        <fullName evidence="2">Carboxymuconolactone decarboxylase family protein</fullName>
    </submittedName>
</protein>
<feature type="compositionally biased region" description="Gly residues" evidence="1">
    <location>
        <begin position="121"/>
        <end position="131"/>
    </location>
</feature>
<feature type="region of interest" description="Disordered" evidence="1">
    <location>
        <begin position="111"/>
        <end position="131"/>
    </location>
</feature>
<organism evidence="2 3">
    <name type="scientific">Tectimicrobiota bacterium</name>
    <dbReference type="NCBI Taxonomy" id="2528274"/>
    <lineage>
        <taxon>Bacteria</taxon>
        <taxon>Pseudomonadati</taxon>
        <taxon>Nitrospinota/Tectimicrobiota group</taxon>
        <taxon>Candidatus Tectimicrobiota</taxon>
    </lineage>
</organism>
<evidence type="ECO:0000313" key="3">
    <source>
        <dbReference type="Proteomes" id="UP000782312"/>
    </source>
</evidence>
<dbReference type="Gene3D" id="1.20.1290.10">
    <property type="entry name" value="AhpD-like"/>
    <property type="match status" value="1"/>
</dbReference>
<dbReference type="InterPro" id="IPR029032">
    <property type="entry name" value="AhpD-like"/>
</dbReference>
<name>A0A932MMR5_UNCTE</name>
<dbReference type="Proteomes" id="UP000782312">
    <property type="component" value="Unassembled WGS sequence"/>
</dbReference>
<dbReference type="EMBL" id="JACPUR010000032">
    <property type="protein sequence ID" value="MBI3128574.1"/>
    <property type="molecule type" value="Genomic_DNA"/>
</dbReference>
<accession>A0A932MMR5</accession>
<dbReference type="SUPFAM" id="SSF69118">
    <property type="entry name" value="AhpD-like"/>
    <property type="match status" value="1"/>
</dbReference>
<evidence type="ECO:0000313" key="2">
    <source>
        <dbReference type="EMBL" id="MBI3128574.1"/>
    </source>
</evidence>